<dbReference type="AlphaFoldDB" id="A0A2P9AG99"/>
<sequence length="63" mass="6888">MTIFAALISFSRLCQLCRVGKSTMLAAAREAWGRQGYTVYGAALSGRRPRGCPRNQSRSIPPT</sequence>
<name>A0A2P9AG99_9HYPH</name>
<gene>
    <name evidence="1" type="ORF">BQ8482_130036</name>
</gene>
<keyword evidence="2" id="KW-1185">Reference proteome</keyword>
<evidence type="ECO:0000313" key="2">
    <source>
        <dbReference type="Proteomes" id="UP000245698"/>
    </source>
</evidence>
<evidence type="ECO:0000313" key="1">
    <source>
        <dbReference type="EMBL" id="SJM30137.1"/>
    </source>
</evidence>
<accession>A0A2P9AG99</accession>
<organism evidence="1 2">
    <name type="scientific">Mesorhizobium delmotii</name>
    <dbReference type="NCBI Taxonomy" id="1631247"/>
    <lineage>
        <taxon>Bacteria</taxon>
        <taxon>Pseudomonadati</taxon>
        <taxon>Pseudomonadota</taxon>
        <taxon>Alphaproteobacteria</taxon>
        <taxon>Hyphomicrobiales</taxon>
        <taxon>Phyllobacteriaceae</taxon>
        <taxon>Mesorhizobium</taxon>
    </lineage>
</organism>
<proteinExistence type="predicted"/>
<reference evidence="2" key="1">
    <citation type="submission" date="2016-12" db="EMBL/GenBank/DDBJ databases">
        <authorList>
            <person name="Brunel B."/>
        </authorList>
    </citation>
    <scope>NUCLEOTIDE SEQUENCE [LARGE SCALE GENOMIC DNA]</scope>
</reference>
<dbReference type="EMBL" id="FUIG01000019">
    <property type="protein sequence ID" value="SJM30137.1"/>
    <property type="molecule type" value="Genomic_DNA"/>
</dbReference>
<dbReference type="Proteomes" id="UP000245698">
    <property type="component" value="Unassembled WGS sequence"/>
</dbReference>
<protein>
    <submittedName>
        <fullName evidence="1">Uncharacterized protein</fullName>
    </submittedName>
</protein>